<evidence type="ECO:0000313" key="3">
    <source>
        <dbReference type="Proteomes" id="UP000590524"/>
    </source>
</evidence>
<dbReference type="RefSeq" id="WP_188080986.1">
    <property type="nucleotide sequence ID" value="NZ_JACIEU010000003.1"/>
</dbReference>
<comment type="caution">
    <text evidence="2">The sequence shown here is derived from an EMBL/GenBank/DDBJ whole genome shotgun (WGS) entry which is preliminary data.</text>
</comment>
<dbReference type="SUPFAM" id="SSF51430">
    <property type="entry name" value="NAD(P)-linked oxidoreductase"/>
    <property type="match status" value="1"/>
</dbReference>
<dbReference type="GO" id="GO:0016491">
    <property type="term" value="F:oxidoreductase activity"/>
    <property type="evidence" value="ECO:0007669"/>
    <property type="project" value="InterPro"/>
</dbReference>
<dbReference type="InterPro" id="IPR020471">
    <property type="entry name" value="AKR"/>
</dbReference>
<dbReference type="PRINTS" id="PR00069">
    <property type="entry name" value="ALDKETRDTASE"/>
</dbReference>
<dbReference type="PANTHER" id="PTHR43364:SF1">
    <property type="entry name" value="OXIDOREDUCTASE YDHF"/>
    <property type="match status" value="1"/>
</dbReference>
<dbReference type="AlphaFoldDB" id="A0A7W6LN36"/>
<sequence length="298" mass="32035">MTHLRPSSTPRPLGQSQIAVSPIAWGMWRLAGEDIADARARVEAALEAGITLFDTADIYGCDTPAGFGSAETLFGQVLAEAPALRQQMILATKGGIHPGIPYNSSATYLTQAIDASLRRMGTAQIDLYQIHRRDFLTHPQEMAASLTRMVEAGKARAIGVSNYGIHELDALQAFLDLPIVSTQPELSALRTTPLHDGTLDQAMARDIAVLAWSPLGGGRLAKALHPAAVMIADHGARYGVDITAAALSWIMVHPARPIPIIGSQSPGRIARSIDAYKVEWSRAEWYAVLEASMGERLP</sequence>
<gene>
    <name evidence="2" type="ORF">GGQ90_000858</name>
</gene>
<organism evidence="2 3">
    <name type="scientific">Sphingobium scionense</name>
    <dbReference type="NCBI Taxonomy" id="1404341"/>
    <lineage>
        <taxon>Bacteria</taxon>
        <taxon>Pseudomonadati</taxon>
        <taxon>Pseudomonadota</taxon>
        <taxon>Alphaproteobacteria</taxon>
        <taxon>Sphingomonadales</taxon>
        <taxon>Sphingomonadaceae</taxon>
        <taxon>Sphingobium</taxon>
    </lineage>
</organism>
<proteinExistence type="predicted"/>
<dbReference type="Pfam" id="PF00248">
    <property type="entry name" value="Aldo_ket_red"/>
    <property type="match status" value="1"/>
</dbReference>
<reference evidence="2 3" key="1">
    <citation type="submission" date="2020-08" db="EMBL/GenBank/DDBJ databases">
        <title>Genomic Encyclopedia of Type Strains, Phase IV (KMG-IV): sequencing the most valuable type-strain genomes for metagenomic binning, comparative biology and taxonomic classification.</title>
        <authorList>
            <person name="Goeker M."/>
        </authorList>
    </citation>
    <scope>NUCLEOTIDE SEQUENCE [LARGE SCALE GENOMIC DNA]</scope>
    <source>
        <strain evidence="2 3">DSM 19371</strain>
    </source>
</reference>
<dbReference type="PROSITE" id="PS00062">
    <property type="entry name" value="ALDOKETO_REDUCTASE_2"/>
    <property type="match status" value="1"/>
</dbReference>
<dbReference type="GO" id="GO:0005829">
    <property type="term" value="C:cytosol"/>
    <property type="evidence" value="ECO:0007669"/>
    <property type="project" value="TreeGrafter"/>
</dbReference>
<dbReference type="InterPro" id="IPR036812">
    <property type="entry name" value="NAD(P)_OxRdtase_dom_sf"/>
</dbReference>
<protein>
    <submittedName>
        <fullName evidence="2">Putative oxidoreductase</fullName>
    </submittedName>
</protein>
<dbReference type="InterPro" id="IPR018170">
    <property type="entry name" value="Aldo/ket_reductase_CS"/>
</dbReference>
<dbReference type="PANTHER" id="PTHR43364">
    <property type="entry name" value="NADH-SPECIFIC METHYLGLYOXAL REDUCTASE-RELATED"/>
    <property type="match status" value="1"/>
</dbReference>
<dbReference type="Proteomes" id="UP000590524">
    <property type="component" value="Unassembled WGS sequence"/>
</dbReference>
<feature type="domain" description="NADP-dependent oxidoreductase" evidence="1">
    <location>
        <begin position="23"/>
        <end position="287"/>
    </location>
</feature>
<dbReference type="InterPro" id="IPR050523">
    <property type="entry name" value="AKR_Detox_Biosynth"/>
</dbReference>
<accession>A0A7W6LN36</accession>
<dbReference type="Gene3D" id="3.20.20.100">
    <property type="entry name" value="NADP-dependent oxidoreductase domain"/>
    <property type="match status" value="1"/>
</dbReference>
<evidence type="ECO:0000313" key="2">
    <source>
        <dbReference type="EMBL" id="MBB4147092.1"/>
    </source>
</evidence>
<dbReference type="InterPro" id="IPR023210">
    <property type="entry name" value="NADP_OxRdtase_dom"/>
</dbReference>
<keyword evidence="3" id="KW-1185">Reference proteome</keyword>
<dbReference type="EMBL" id="JACIEU010000003">
    <property type="protein sequence ID" value="MBB4147092.1"/>
    <property type="molecule type" value="Genomic_DNA"/>
</dbReference>
<evidence type="ECO:0000259" key="1">
    <source>
        <dbReference type="Pfam" id="PF00248"/>
    </source>
</evidence>
<name>A0A7W6LN36_9SPHN</name>